<dbReference type="Proteomes" id="UP001565243">
    <property type="component" value="Unassembled WGS sequence"/>
</dbReference>
<evidence type="ECO:0000313" key="1">
    <source>
        <dbReference type="EMBL" id="MEY8772869.1"/>
    </source>
</evidence>
<evidence type="ECO:0000313" key="2">
    <source>
        <dbReference type="Proteomes" id="UP001565243"/>
    </source>
</evidence>
<dbReference type="EMBL" id="JBGFFX010000016">
    <property type="protein sequence ID" value="MEY8772869.1"/>
    <property type="molecule type" value="Genomic_DNA"/>
</dbReference>
<accession>A0ABV4ED47</accession>
<sequence>MAKLKDIQMQAWIKAGERLEGRSMEIIAVHHRSSGFSDVLVTIFPPTDKRKIN</sequence>
<dbReference type="RefSeq" id="WP_369896575.1">
    <property type="nucleotide sequence ID" value="NZ_JBGFFX010000016.1"/>
</dbReference>
<organism evidence="1 2">
    <name type="scientific">Erwinia aeris</name>
    <dbReference type="NCBI Taxonomy" id="3239803"/>
    <lineage>
        <taxon>Bacteria</taxon>
        <taxon>Pseudomonadati</taxon>
        <taxon>Pseudomonadota</taxon>
        <taxon>Gammaproteobacteria</taxon>
        <taxon>Enterobacterales</taxon>
        <taxon>Erwiniaceae</taxon>
        <taxon>Erwinia</taxon>
    </lineage>
</organism>
<name>A0ABV4ED47_9GAMM</name>
<proteinExistence type="predicted"/>
<keyword evidence="2" id="KW-1185">Reference proteome</keyword>
<protein>
    <submittedName>
        <fullName evidence="1">Uncharacterized protein</fullName>
    </submittedName>
</protein>
<gene>
    <name evidence="1" type="ORF">AB6T85_20890</name>
</gene>
<reference evidence="1 2" key="1">
    <citation type="submission" date="2024-07" db="EMBL/GenBank/DDBJ databases">
        <authorList>
            <person name="Hebao G."/>
        </authorList>
    </citation>
    <scope>NUCLEOTIDE SEQUENCE [LARGE SCALE GENOMIC DNA]</scope>
    <source>
        <strain evidence="1 2">ACCC 02193</strain>
    </source>
</reference>
<comment type="caution">
    <text evidence="1">The sequence shown here is derived from an EMBL/GenBank/DDBJ whole genome shotgun (WGS) entry which is preliminary data.</text>
</comment>